<name>A0A450SXS7_9GAMM</name>
<dbReference type="PANTHER" id="PTHR37691:SF1">
    <property type="entry name" value="BLR3518 PROTEIN"/>
    <property type="match status" value="1"/>
</dbReference>
<sequence>MKNLDMHIPRRSRFLVLCLCLFTIGGLAAEKTRYRLLLQVSEDSAPRLNLALNNARNAQSAFGAENIAIEIVVFGPGVNTLTDFAPEHIADKLEKAGKSGVRIMACENSMRAFGLSAEDMLSEVRYVKSGVAELVEKQAKGWSYIRP</sequence>
<dbReference type="SUPFAM" id="SSF75169">
    <property type="entry name" value="DsrEFH-like"/>
    <property type="match status" value="1"/>
</dbReference>
<evidence type="ECO:0000313" key="1">
    <source>
        <dbReference type="EMBL" id="VFJ58788.1"/>
    </source>
</evidence>
<organism evidence="1">
    <name type="scientific">Candidatus Kentrum sp. FW</name>
    <dbReference type="NCBI Taxonomy" id="2126338"/>
    <lineage>
        <taxon>Bacteria</taxon>
        <taxon>Pseudomonadati</taxon>
        <taxon>Pseudomonadota</taxon>
        <taxon>Gammaproteobacteria</taxon>
        <taxon>Candidatus Kentrum</taxon>
    </lineage>
</organism>
<dbReference type="InterPro" id="IPR003787">
    <property type="entry name" value="Sulphur_relay_DsrE/F-like"/>
</dbReference>
<accession>A0A450SXS7</accession>
<dbReference type="AlphaFoldDB" id="A0A450SXS7"/>
<dbReference type="Pfam" id="PF02635">
    <property type="entry name" value="DsrE"/>
    <property type="match status" value="1"/>
</dbReference>
<proteinExistence type="predicted"/>
<dbReference type="EMBL" id="CAADFD010000043">
    <property type="protein sequence ID" value="VFJ58788.1"/>
    <property type="molecule type" value="Genomic_DNA"/>
</dbReference>
<dbReference type="Gene3D" id="3.40.1260.10">
    <property type="entry name" value="DsrEFH-like"/>
    <property type="match status" value="1"/>
</dbReference>
<dbReference type="PANTHER" id="PTHR37691">
    <property type="entry name" value="BLR3518 PROTEIN"/>
    <property type="match status" value="1"/>
</dbReference>
<dbReference type="InterPro" id="IPR027396">
    <property type="entry name" value="DsrEFH-like"/>
</dbReference>
<reference evidence="1" key="1">
    <citation type="submission" date="2019-02" db="EMBL/GenBank/DDBJ databases">
        <authorList>
            <person name="Gruber-Vodicka R. H."/>
            <person name="Seah K. B. B."/>
        </authorList>
    </citation>
    <scope>NUCLEOTIDE SEQUENCE</scope>
    <source>
        <strain evidence="1">BECK_BZ106</strain>
    </source>
</reference>
<protein>
    <submittedName>
        <fullName evidence="1">Uncharacterized protein</fullName>
    </submittedName>
</protein>
<gene>
    <name evidence="1" type="ORF">BECKFW1821B_GA0114236_104328</name>
</gene>